<evidence type="ECO:0000313" key="1">
    <source>
        <dbReference type="EMBL" id="AOW98913.1"/>
    </source>
</evidence>
<proteinExistence type="predicted"/>
<sequence>MLSQGIVIVKNQSTAHQRINFIKKQDNYSVDNRDLPVGWAVLSQGIVIVKNQTTAHQKINFSENLDN</sequence>
<accession>A0A1D8TMT5</accession>
<dbReference type="STRING" id="1458985.BJP34_05115"/>
<dbReference type="AlphaFoldDB" id="A0A1D8TMT5"/>
<name>A0A1D8TMT5_9CYAN</name>
<dbReference type="EMBL" id="CP017599">
    <property type="protein sequence ID" value="AOW98913.1"/>
    <property type="molecule type" value="Genomic_DNA"/>
</dbReference>
<evidence type="ECO:0000313" key="2">
    <source>
        <dbReference type="Proteomes" id="UP000177870"/>
    </source>
</evidence>
<dbReference type="Proteomes" id="UP000177870">
    <property type="component" value="Chromosome"/>
</dbReference>
<reference evidence="2" key="1">
    <citation type="submission" date="2016-10" db="EMBL/GenBank/DDBJ databases">
        <title>Comparative genomics uncovers the prolific and rare metabolic potential of the cyanobacterial genus Moorea.</title>
        <authorList>
            <person name="Leao T."/>
            <person name="Castelao G."/>
            <person name="Korobeynikov A."/>
            <person name="Monroe E.A."/>
            <person name="Podell S."/>
            <person name="Glukhov E."/>
            <person name="Allen E."/>
            <person name="Gerwick W.H."/>
            <person name="Gerwick L."/>
        </authorList>
    </citation>
    <scope>NUCLEOTIDE SEQUENCE [LARGE SCALE GENOMIC DNA]</scope>
    <source>
        <strain evidence="2">PAL-8-15-08-1</strain>
    </source>
</reference>
<dbReference type="KEGG" id="mpro:BJP34_05115"/>
<organism evidence="1 2">
    <name type="scientific">Moorena producens PAL-8-15-08-1</name>
    <dbReference type="NCBI Taxonomy" id="1458985"/>
    <lineage>
        <taxon>Bacteria</taxon>
        <taxon>Bacillati</taxon>
        <taxon>Cyanobacteriota</taxon>
        <taxon>Cyanophyceae</taxon>
        <taxon>Coleofasciculales</taxon>
        <taxon>Coleofasciculaceae</taxon>
        <taxon>Moorena</taxon>
    </lineage>
</organism>
<gene>
    <name evidence="1" type="ORF">BJP34_05115</name>
</gene>
<protein>
    <submittedName>
        <fullName evidence="1">Uncharacterized protein</fullName>
    </submittedName>
</protein>